<feature type="transmembrane region" description="Helical" evidence="1">
    <location>
        <begin position="12"/>
        <end position="31"/>
    </location>
</feature>
<accession>A0AA49JZG2</accession>
<dbReference type="AlphaFoldDB" id="A0AA49JTU3"/>
<gene>
    <name evidence="2" type="ORF">Strain138_001060</name>
    <name evidence="3" type="ORF">Strain318_001060</name>
</gene>
<evidence type="ECO:0000313" key="4">
    <source>
        <dbReference type="Proteomes" id="UP001229955"/>
    </source>
</evidence>
<evidence type="ECO:0000313" key="3">
    <source>
        <dbReference type="EMBL" id="WKW14705.1"/>
    </source>
</evidence>
<protein>
    <recommendedName>
        <fullName evidence="5">PH domain-containing protein</fullName>
    </recommendedName>
</protein>
<evidence type="ECO:0000313" key="2">
    <source>
        <dbReference type="EMBL" id="WKW11795.1"/>
    </source>
</evidence>
<dbReference type="KEGG" id="pspc:Strain318_001060"/>
<dbReference type="Proteomes" id="UP001229955">
    <property type="component" value="Chromosome"/>
</dbReference>
<keyword evidence="4" id="KW-1185">Reference proteome</keyword>
<keyword evidence="1" id="KW-1133">Transmembrane helix</keyword>
<accession>A0AA49JTU3</accession>
<dbReference type="EMBL" id="CP130613">
    <property type="protein sequence ID" value="WKW14705.1"/>
    <property type="molecule type" value="Genomic_DNA"/>
</dbReference>
<feature type="transmembrane region" description="Helical" evidence="1">
    <location>
        <begin position="51"/>
        <end position="73"/>
    </location>
</feature>
<organism evidence="2">
    <name type="scientific">Pseudogemmatithrix spongiicola</name>
    <dbReference type="NCBI Taxonomy" id="3062599"/>
    <lineage>
        <taxon>Bacteria</taxon>
        <taxon>Pseudomonadati</taxon>
        <taxon>Gemmatimonadota</taxon>
        <taxon>Gemmatimonadia</taxon>
        <taxon>Gemmatimonadales</taxon>
        <taxon>Gemmatimonadaceae</taxon>
        <taxon>Pseudogemmatithrix</taxon>
    </lineage>
</organism>
<evidence type="ECO:0008006" key="5">
    <source>
        <dbReference type="Google" id="ProtNLM"/>
    </source>
</evidence>
<dbReference type="EMBL" id="CP130612">
    <property type="protein sequence ID" value="WKW11795.1"/>
    <property type="molecule type" value="Genomic_DNA"/>
</dbReference>
<reference evidence="2" key="1">
    <citation type="submission" date="2023-07" db="EMBL/GenBank/DDBJ databases">
        <authorList>
            <person name="Haufschild T."/>
            <person name="Kallscheuer N."/>
            <person name="Hammer J."/>
            <person name="Kohn T."/>
            <person name="Kabuu M."/>
            <person name="Jogler M."/>
            <person name="Wohfarth N."/>
            <person name="Heuer A."/>
            <person name="Rohde M."/>
            <person name="van Teeseling M.C.F."/>
            <person name="Jogler C."/>
        </authorList>
    </citation>
    <scope>NUCLEOTIDE SEQUENCE</scope>
    <source>
        <strain evidence="2">Strain 138</strain>
        <strain evidence="3">Strain 318</strain>
    </source>
</reference>
<evidence type="ECO:0000256" key="1">
    <source>
        <dbReference type="SAM" id="Phobius"/>
    </source>
</evidence>
<sequence>MTRIELRAPRWVHVPFLVGDVILLAVFYQVLVGGGFDTGGDAFSTPVETPLGMKLAFGFFAAIGVFMFFVLLYRIIKNPVIFAMDGEGLYLNPAGVELGRFKWSEIAEIRETTVIGSPTGRGGPRQMPAVALVLRDPDAYIARFPRVMSPLFKFREAEAGTPLLLEPAMFGARYAEIVAAMREQVSRHGARA</sequence>
<keyword evidence="1" id="KW-0812">Transmembrane</keyword>
<name>A0AA49JTU3_9BACT</name>
<dbReference type="RefSeq" id="WP_367887483.1">
    <property type="nucleotide sequence ID" value="NZ_CP130612.1"/>
</dbReference>
<keyword evidence="1" id="KW-0472">Membrane</keyword>
<proteinExistence type="predicted"/>